<evidence type="ECO:0000256" key="2">
    <source>
        <dbReference type="ARBA" id="ARBA00022676"/>
    </source>
</evidence>
<protein>
    <submittedName>
        <fullName evidence="6">Glycosyltransferase involved in cell wall bisynthesis</fullName>
    </submittedName>
</protein>
<gene>
    <name evidence="6" type="ORF">SAMN05421781_1424</name>
</gene>
<dbReference type="InterPro" id="IPR028098">
    <property type="entry name" value="Glyco_trans_4-like_N"/>
</dbReference>
<dbReference type="SUPFAM" id="SSF53756">
    <property type="entry name" value="UDP-Glycosyltransferase/glycogen phosphorylase"/>
    <property type="match status" value="1"/>
</dbReference>
<dbReference type="Pfam" id="PF13439">
    <property type="entry name" value="Glyco_transf_4"/>
    <property type="match status" value="1"/>
</dbReference>
<sequence>MPKVVIISSHLQDKGGIVSVLKNVLSSSLVEKYDFKLIPSYINKSKAVRVKMFISAFSLLVKEVKHNRPDIVHLHASVAGSFYRKALFILYLKKKGIPTVLHIHGSRFESFYNNMGPLKKKFVRYVLGLNKRVIVLSDYWKEFFQEIIPAEKITVVENGIELENYNYDKDEAFAEILFMGRLGDRKGVYDLLESCEQLVTKNSDFLIHIAGDGEVEKVKERVRQKKLENHVNVTGWIEEKERSEYLKKANIMVLPSYNEGFPMAILEAMNYGAAVISTRVGGIPEMISENTNGFIIDPGDVEALTTRMQLLLERPELRELMGKNNMRKVREQFDVEVQAAKIDKVYQKILKS</sequence>
<feature type="domain" description="Glycosyltransferase subfamily 4-like N-terminal" evidence="5">
    <location>
        <begin position="35"/>
        <end position="163"/>
    </location>
</feature>
<dbReference type="GO" id="GO:0016757">
    <property type="term" value="F:glycosyltransferase activity"/>
    <property type="evidence" value="ECO:0007669"/>
    <property type="project" value="UniProtKB-KW"/>
</dbReference>
<accession>A0A1H2TIA1</accession>
<name>A0A1H2TIA1_9BACI</name>
<evidence type="ECO:0000256" key="3">
    <source>
        <dbReference type="ARBA" id="ARBA00022679"/>
    </source>
</evidence>
<dbReference type="AlphaFoldDB" id="A0A1H2TIA1"/>
<dbReference type="Gene3D" id="3.40.50.2000">
    <property type="entry name" value="Glycogen Phosphorylase B"/>
    <property type="match status" value="2"/>
</dbReference>
<dbReference type="OrthoDB" id="9806653at2"/>
<dbReference type="CDD" id="cd03801">
    <property type="entry name" value="GT4_PimA-like"/>
    <property type="match status" value="1"/>
</dbReference>
<dbReference type="InterPro" id="IPR001296">
    <property type="entry name" value="Glyco_trans_1"/>
</dbReference>
<proteinExistence type="inferred from homology"/>
<comment type="similarity">
    <text evidence="1">Belongs to the glycosyltransferase group 1 family. Glycosyltransferase 4 subfamily.</text>
</comment>
<evidence type="ECO:0000259" key="5">
    <source>
        <dbReference type="Pfam" id="PF13439"/>
    </source>
</evidence>
<evidence type="ECO:0000313" key="6">
    <source>
        <dbReference type="EMBL" id="SDW43726.1"/>
    </source>
</evidence>
<dbReference type="STRING" id="1122204.SAMN05421781_1424"/>
<feature type="domain" description="Glycosyl transferase family 1" evidence="4">
    <location>
        <begin position="169"/>
        <end position="325"/>
    </location>
</feature>
<evidence type="ECO:0000256" key="1">
    <source>
        <dbReference type="ARBA" id="ARBA00009481"/>
    </source>
</evidence>
<dbReference type="RefSeq" id="WP_091612981.1">
    <property type="nucleotide sequence ID" value="NZ_FNNC01000002.1"/>
</dbReference>
<dbReference type="Proteomes" id="UP000199488">
    <property type="component" value="Unassembled WGS sequence"/>
</dbReference>
<dbReference type="PANTHER" id="PTHR12526:SF640">
    <property type="entry name" value="COLANIC ACID BIOSYNTHESIS GLYCOSYLTRANSFERASE WCAL-RELATED"/>
    <property type="match status" value="1"/>
</dbReference>
<dbReference type="Pfam" id="PF00534">
    <property type="entry name" value="Glycos_transf_1"/>
    <property type="match status" value="1"/>
</dbReference>
<dbReference type="EMBL" id="FNNC01000002">
    <property type="protein sequence ID" value="SDW43726.1"/>
    <property type="molecule type" value="Genomic_DNA"/>
</dbReference>
<reference evidence="6 7" key="1">
    <citation type="submission" date="2016-10" db="EMBL/GenBank/DDBJ databases">
        <authorList>
            <person name="de Groot N.N."/>
        </authorList>
    </citation>
    <scope>NUCLEOTIDE SEQUENCE [LARGE SCALE GENOMIC DNA]</scope>
    <source>
        <strain evidence="6 7">DSM 23126</strain>
    </source>
</reference>
<keyword evidence="7" id="KW-1185">Reference proteome</keyword>
<evidence type="ECO:0000313" key="7">
    <source>
        <dbReference type="Proteomes" id="UP000199488"/>
    </source>
</evidence>
<evidence type="ECO:0000259" key="4">
    <source>
        <dbReference type="Pfam" id="PF00534"/>
    </source>
</evidence>
<organism evidence="6 7">
    <name type="scientific">Marinococcus luteus</name>
    <dbReference type="NCBI Taxonomy" id="1122204"/>
    <lineage>
        <taxon>Bacteria</taxon>
        <taxon>Bacillati</taxon>
        <taxon>Bacillota</taxon>
        <taxon>Bacilli</taxon>
        <taxon>Bacillales</taxon>
        <taxon>Bacillaceae</taxon>
        <taxon>Marinococcus</taxon>
    </lineage>
</organism>
<keyword evidence="3 6" id="KW-0808">Transferase</keyword>
<keyword evidence="2" id="KW-0328">Glycosyltransferase</keyword>
<dbReference type="PANTHER" id="PTHR12526">
    <property type="entry name" value="GLYCOSYLTRANSFERASE"/>
    <property type="match status" value="1"/>
</dbReference>